<reference evidence="11" key="1">
    <citation type="journal article" date="2019" name="Int. J. Syst. Evol. Microbiol.">
        <title>The Global Catalogue of Microorganisms (GCM) 10K type strain sequencing project: providing services to taxonomists for standard genome sequencing and annotation.</title>
        <authorList>
            <consortium name="The Broad Institute Genomics Platform"/>
            <consortium name="The Broad Institute Genome Sequencing Center for Infectious Disease"/>
            <person name="Wu L."/>
            <person name="Ma J."/>
        </authorList>
    </citation>
    <scope>NUCLEOTIDE SEQUENCE [LARGE SCALE GENOMIC DNA]</scope>
    <source>
        <strain evidence="11">JCM 31890</strain>
    </source>
</reference>
<name>A0ABP8KW05_9BURK</name>
<evidence type="ECO:0000256" key="8">
    <source>
        <dbReference type="RuleBase" id="RU364100"/>
    </source>
</evidence>
<proteinExistence type="inferred from homology"/>
<evidence type="ECO:0000256" key="1">
    <source>
        <dbReference type="ARBA" id="ARBA00008136"/>
    </source>
</evidence>
<organism evidence="10 11">
    <name type="scientific">Acidovorax lacteus</name>
    <dbReference type="NCBI Taxonomy" id="1924988"/>
    <lineage>
        <taxon>Bacteria</taxon>
        <taxon>Pseudomonadati</taxon>
        <taxon>Pseudomonadota</taxon>
        <taxon>Betaproteobacteria</taxon>
        <taxon>Burkholderiales</taxon>
        <taxon>Comamonadaceae</taxon>
        <taxon>Acidovorax</taxon>
    </lineage>
</organism>
<keyword evidence="3" id="KW-0227">DNA damage</keyword>
<protein>
    <recommendedName>
        <fullName evidence="8">Abasic site processing protein</fullName>
        <ecNumber evidence="8">3.4.-.-</ecNumber>
    </recommendedName>
</protein>
<keyword evidence="11" id="KW-1185">Reference proteome</keyword>
<evidence type="ECO:0000256" key="7">
    <source>
        <dbReference type="ARBA" id="ARBA00023239"/>
    </source>
</evidence>
<evidence type="ECO:0000256" key="2">
    <source>
        <dbReference type="ARBA" id="ARBA00022670"/>
    </source>
</evidence>
<evidence type="ECO:0000256" key="4">
    <source>
        <dbReference type="ARBA" id="ARBA00022801"/>
    </source>
</evidence>
<dbReference type="Pfam" id="PF02586">
    <property type="entry name" value="SRAP"/>
    <property type="match status" value="1"/>
</dbReference>
<evidence type="ECO:0000256" key="6">
    <source>
        <dbReference type="ARBA" id="ARBA00023125"/>
    </source>
</evidence>
<evidence type="ECO:0000313" key="11">
    <source>
        <dbReference type="Proteomes" id="UP001501788"/>
    </source>
</evidence>
<dbReference type="InterPro" id="IPR003738">
    <property type="entry name" value="SRAP"/>
</dbReference>
<comment type="similarity">
    <text evidence="1 8">Belongs to the SOS response-associated peptidase family.</text>
</comment>
<keyword evidence="6" id="KW-0238">DNA-binding</keyword>
<evidence type="ECO:0000313" key="10">
    <source>
        <dbReference type="EMBL" id="GAA4417839.1"/>
    </source>
</evidence>
<dbReference type="EC" id="3.4.-.-" evidence="8"/>
<dbReference type="EMBL" id="BAABEX010000002">
    <property type="protein sequence ID" value="GAA4417839.1"/>
    <property type="molecule type" value="Genomic_DNA"/>
</dbReference>
<keyword evidence="4 8" id="KW-0378">Hydrolase</keyword>
<keyword evidence="5" id="KW-0190">Covalent protein-DNA linkage</keyword>
<dbReference type="PANTHER" id="PTHR13604:SF0">
    <property type="entry name" value="ABASIC SITE PROCESSING PROTEIN HMCES"/>
    <property type="match status" value="1"/>
</dbReference>
<dbReference type="PANTHER" id="PTHR13604">
    <property type="entry name" value="DC12-RELATED"/>
    <property type="match status" value="1"/>
</dbReference>
<comment type="caution">
    <text evidence="10">The sequence shown here is derived from an EMBL/GenBank/DDBJ whole genome shotgun (WGS) entry which is preliminary data.</text>
</comment>
<dbReference type="RefSeq" id="WP_345060336.1">
    <property type="nucleotide sequence ID" value="NZ_BAABEX010000002.1"/>
</dbReference>
<evidence type="ECO:0000256" key="9">
    <source>
        <dbReference type="SAM" id="MobiDB-lite"/>
    </source>
</evidence>
<dbReference type="Gene3D" id="3.90.1680.10">
    <property type="entry name" value="SOS response associated peptidase-like"/>
    <property type="match status" value="1"/>
</dbReference>
<accession>A0ABP8KW05</accession>
<dbReference type="SUPFAM" id="SSF143081">
    <property type="entry name" value="BB1717-like"/>
    <property type="match status" value="1"/>
</dbReference>
<evidence type="ECO:0000256" key="3">
    <source>
        <dbReference type="ARBA" id="ARBA00022763"/>
    </source>
</evidence>
<keyword evidence="2 8" id="KW-0645">Protease</keyword>
<evidence type="ECO:0000256" key="5">
    <source>
        <dbReference type="ARBA" id="ARBA00023124"/>
    </source>
</evidence>
<keyword evidence="7" id="KW-0456">Lyase</keyword>
<feature type="region of interest" description="Disordered" evidence="9">
    <location>
        <begin position="1"/>
        <end position="26"/>
    </location>
</feature>
<sequence length="226" mass="25644">MCSHYQGVQDPKTYAERFKAEPPQAPTKSDLWPGYLGSFVRRHPHADVGDEAVPEYEALPGLFGLVPHWATDLKLARHTFNARSETVATKPSFRDAWHRGRHCIIPAEAIYEPDWRSGKAVATRITRADGAPMGIAGLWDRWKQPDGTWLHCYTLLTINADQHALMRQFHKPTDEKRMVVILPEAAYADWLKADARTAMEFLHPYPADQLVAEPAPLKVRTREVEA</sequence>
<dbReference type="InterPro" id="IPR036590">
    <property type="entry name" value="SRAP-like"/>
</dbReference>
<gene>
    <name evidence="10" type="ORF">GCM10023090_02010</name>
</gene>
<dbReference type="Proteomes" id="UP001501788">
    <property type="component" value="Unassembled WGS sequence"/>
</dbReference>